<gene>
    <name evidence="10" type="ORF">A3A77_04735</name>
</gene>
<feature type="transmembrane region" description="Helical" evidence="7">
    <location>
        <begin position="289"/>
        <end position="312"/>
    </location>
</feature>
<organism evidence="10 11">
    <name type="scientific">Candidatus Blackburnbacteria bacterium RIFCSPLOWO2_01_FULL_40_20</name>
    <dbReference type="NCBI Taxonomy" id="1797519"/>
    <lineage>
        <taxon>Bacteria</taxon>
        <taxon>Candidatus Blackburniibacteriota</taxon>
    </lineage>
</organism>
<dbReference type="PANTHER" id="PTHR42751:SF3">
    <property type="entry name" value="SODIUM_GLUTAMATE SYMPORTER"/>
    <property type="match status" value="1"/>
</dbReference>
<feature type="transmembrane region" description="Helical" evidence="7">
    <location>
        <begin position="177"/>
        <end position="199"/>
    </location>
</feature>
<evidence type="ECO:0000256" key="7">
    <source>
        <dbReference type="SAM" id="Phobius"/>
    </source>
</evidence>
<evidence type="ECO:0000256" key="5">
    <source>
        <dbReference type="ARBA" id="ARBA00022989"/>
    </source>
</evidence>
<feature type="transmembrane region" description="Helical" evidence="7">
    <location>
        <begin position="145"/>
        <end position="165"/>
    </location>
</feature>
<name>A0A1G1VFE8_9BACT</name>
<evidence type="ECO:0000256" key="6">
    <source>
        <dbReference type="ARBA" id="ARBA00023136"/>
    </source>
</evidence>
<evidence type="ECO:0000256" key="2">
    <source>
        <dbReference type="ARBA" id="ARBA00005551"/>
    </source>
</evidence>
<feature type="transmembrane region" description="Helical" evidence="7">
    <location>
        <begin position="265"/>
        <end position="283"/>
    </location>
</feature>
<feature type="domain" description="RCK N-terminal" evidence="9">
    <location>
        <begin position="409"/>
        <end position="524"/>
    </location>
</feature>
<evidence type="ECO:0000256" key="1">
    <source>
        <dbReference type="ARBA" id="ARBA00004141"/>
    </source>
</evidence>
<evidence type="ECO:0000259" key="8">
    <source>
        <dbReference type="Pfam" id="PF00999"/>
    </source>
</evidence>
<dbReference type="EMBL" id="MHCC01000002">
    <property type="protein sequence ID" value="OGY14138.1"/>
    <property type="molecule type" value="Genomic_DNA"/>
</dbReference>
<dbReference type="GO" id="GO:0016020">
    <property type="term" value="C:membrane"/>
    <property type="evidence" value="ECO:0007669"/>
    <property type="project" value="UniProtKB-SubCell"/>
</dbReference>
<dbReference type="InterPro" id="IPR003148">
    <property type="entry name" value="RCK_N"/>
</dbReference>
<proteinExistence type="inferred from homology"/>
<dbReference type="InterPro" id="IPR038770">
    <property type="entry name" value="Na+/solute_symporter_sf"/>
</dbReference>
<reference evidence="10 11" key="1">
    <citation type="journal article" date="2016" name="Nat. Commun.">
        <title>Thousands of microbial genomes shed light on interconnected biogeochemical processes in an aquifer system.</title>
        <authorList>
            <person name="Anantharaman K."/>
            <person name="Brown C.T."/>
            <person name="Hug L.A."/>
            <person name="Sharon I."/>
            <person name="Castelle C.J."/>
            <person name="Probst A.J."/>
            <person name="Thomas B.C."/>
            <person name="Singh A."/>
            <person name="Wilkins M.J."/>
            <person name="Karaoz U."/>
            <person name="Brodie E.L."/>
            <person name="Williams K.H."/>
            <person name="Hubbard S.S."/>
            <person name="Banfield J.F."/>
        </authorList>
    </citation>
    <scope>NUCLEOTIDE SEQUENCE [LARGE SCALE GENOMIC DNA]</scope>
</reference>
<accession>A0A1G1VFE8</accession>
<evidence type="ECO:0000256" key="4">
    <source>
        <dbReference type="ARBA" id="ARBA00022692"/>
    </source>
</evidence>
<feature type="transmembrane region" description="Helical" evidence="7">
    <location>
        <begin position="353"/>
        <end position="379"/>
    </location>
</feature>
<feature type="transmembrane region" description="Helical" evidence="7">
    <location>
        <begin position="6"/>
        <end position="24"/>
    </location>
</feature>
<dbReference type="Pfam" id="PF02254">
    <property type="entry name" value="TrkA_N"/>
    <property type="match status" value="1"/>
</dbReference>
<evidence type="ECO:0000313" key="11">
    <source>
        <dbReference type="Proteomes" id="UP000178659"/>
    </source>
</evidence>
<comment type="subcellular location">
    <subcellularLocation>
        <location evidence="1">Membrane</location>
        <topology evidence="1">Multi-pass membrane protein</topology>
    </subcellularLocation>
</comment>
<keyword evidence="5 7" id="KW-1133">Transmembrane helix</keyword>
<feature type="transmembrane region" description="Helical" evidence="7">
    <location>
        <begin position="211"/>
        <end position="234"/>
    </location>
</feature>
<keyword evidence="4 7" id="KW-0812">Transmembrane</keyword>
<dbReference type="InterPro" id="IPR036291">
    <property type="entry name" value="NAD(P)-bd_dom_sf"/>
</dbReference>
<feature type="transmembrane region" description="Helical" evidence="7">
    <location>
        <begin position="114"/>
        <end position="133"/>
    </location>
</feature>
<keyword evidence="3" id="KW-0813">Transport</keyword>
<feature type="transmembrane region" description="Helical" evidence="7">
    <location>
        <begin position="29"/>
        <end position="46"/>
    </location>
</feature>
<dbReference type="Proteomes" id="UP000178659">
    <property type="component" value="Unassembled WGS sequence"/>
</dbReference>
<sequence>MNVFLTISLGIVAAGAFGFVARLFRQPLFIGYLTAGIFVGLLGFDLEHQQPLLEAMAQMGVTLLLFLVGLEISLKEFWRIGDSVLVLGVGQIAATSILGFLVSLAFGFNSVESLYIAAALTFSSTIIIVKLLSEKRDLDSLYGKLTVGLLLIQDVVAILILVFLSGFKNQSVSELTFFWVILKGALLFFTVYILAKFVLPKIFDRIATSSSELLFVSSIGWMLLVASVASLPAVGFSTEIGGLLAGVALANSSGHLQIASRVKPLRDFFITIFFFLLGTKMVVGINLSVVLLAVLLSIFVITIKPFVITSLLGAMGYKKRTSFLVAASSSQLSEFSLIVVALGISLGHVSQNIGGLVTLTAVFTMLVSTYLISYSAVFYKKLEYFLRLFERKKIKENALAINKTFAKHIVILGCDRTGRRLLPTFKRLEEEVVVVDFNPSVVERLIAEGHTAFYGDVSDVETLSSLNLEESKLVISTVGNVEDNLILLEFVAKFERKPLLIFTSAIPLDALALYEKGADYVVVPQVVGGDHLAQLFSYHGLKRDYFKLLRDRHFDRLVKERY</sequence>
<keyword evidence="6 7" id="KW-0472">Membrane</keyword>
<dbReference type="PANTHER" id="PTHR42751">
    <property type="entry name" value="SODIUM/HYDROGEN EXCHANGER FAMILY/TRKA DOMAIN PROTEIN"/>
    <property type="match status" value="1"/>
</dbReference>
<dbReference type="Gene3D" id="3.40.50.720">
    <property type="entry name" value="NAD(P)-binding Rossmann-like Domain"/>
    <property type="match status" value="1"/>
</dbReference>
<evidence type="ECO:0000256" key="3">
    <source>
        <dbReference type="ARBA" id="ARBA00022448"/>
    </source>
</evidence>
<evidence type="ECO:0000259" key="9">
    <source>
        <dbReference type="Pfam" id="PF02254"/>
    </source>
</evidence>
<dbReference type="Gene3D" id="1.20.1530.20">
    <property type="match status" value="1"/>
</dbReference>
<dbReference type="GO" id="GO:0015297">
    <property type="term" value="F:antiporter activity"/>
    <property type="evidence" value="ECO:0007669"/>
    <property type="project" value="InterPro"/>
</dbReference>
<dbReference type="SUPFAM" id="SSF51735">
    <property type="entry name" value="NAD(P)-binding Rossmann-fold domains"/>
    <property type="match status" value="1"/>
</dbReference>
<dbReference type="AlphaFoldDB" id="A0A1G1VFE8"/>
<protein>
    <submittedName>
        <fullName evidence="10">Uncharacterized protein</fullName>
    </submittedName>
</protein>
<dbReference type="InterPro" id="IPR006153">
    <property type="entry name" value="Cation/H_exchanger_TM"/>
</dbReference>
<feature type="domain" description="Cation/H+ exchanger transmembrane" evidence="8">
    <location>
        <begin position="17"/>
        <end position="371"/>
    </location>
</feature>
<comment type="caution">
    <text evidence="10">The sequence shown here is derived from an EMBL/GenBank/DDBJ whole genome shotgun (WGS) entry which is preliminary data.</text>
</comment>
<feature type="transmembrane region" description="Helical" evidence="7">
    <location>
        <begin position="84"/>
        <end position="108"/>
    </location>
</feature>
<evidence type="ECO:0000313" key="10">
    <source>
        <dbReference type="EMBL" id="OGY14138.1"/>
    </source>
</evidence>
<dbReference type="GO" id="GO:0006813">
    <property type="term" value="P:potassium ion transport"/>
    <property type="evidence" value="ECO:0007669"/>
    <property type="project" value="InterPro"/>
</dbReference>
<feature type="transmembrane region" description="Helical" evidence="7">
    <location>
        <begin position="52"/>
        <end position="72"/>
    </location>
</feature>
<comment type="similarity">
    <text evidence="2">Belongs to the monovalent cation:proton antiporter 2 (CPA2) transporter (TC 2.A.37) family.</text>
</comment>
<dbReference type="GO" id="GO:1902600">
    <property type="term" value="P:proton transmembrane transport"/>
    <property type="evidence" value="ECO:0007669"/>
    <property type="project" value="InterPro"/>
</dbReference>
<dbReference type="Pfam" id="PF00999">
    <property type="entry name" value="Na_H_Exchanger"/>
    <property type="match status" value="1"/>
</dbReference>
<feature type="transmembrane region" description="Helical" evidence="7">
    <location>
        <begin position="324"/>
        <end position="347"/>
    </location>
</feature>